<dbReference type="InterPro" id="IPR006366">
    <property type="entry name" value="CobA/CysG_C"/>
</dbReference>
<dbReference type="NCBIfam" id="NF004790">
    <property type="entry name" value="PRK06136.1"/>
    <property type="match status" value="1"/>
</dbReference>
<dbReference type="InterPro" id="IPR050161">
    <property type="entry name" value="Siro_Cobalamin_biosynth"/>
</dbReference>
<dbReference type="GO" id="GO:0016491">
    <property type="term" value="F:oxidoreductase activity"/>
    <property type="evidence" value="ECO:0007669"/>
    <property type="project" value="UniProtKB-KW"/>
</dbReference>
<evidence type="ECO:0000256" key="4">
    <source>
        <dbReference type="ARBA" id="ARBA00022603"/>
    </source>
</evidence>
<dbReference type="InterPro" id="IPR000878">
    <property type="entry name" value="4pyrrol_Mease"/>
</dbReference>
<dbReference type="NCBIfam" id="TIGR01469">
    <property type="entry name" value="cobA_cysG_Cterm"/>
    <property type="match status" value="1"/>
</dbReference>
<evidence type="ECO:0000259" key="14">
    <source>
        <dbReference type="Pfam" id="PF00590"/>
    </source>
</evidence>
<evidence type="ECO:0000256" key="10">
    <source>
        <dbReference type="ARBA" id="ARBA00023268"/>
    </source>
</evidence>
<evidence type="ECO:0000256" key="2">
    <source>
        <dbReference type="ARBA" id="ARBA00012162"/>
    </source>
</evidence>
<dbReference type="Gene3D" id="3.40.1010.10">
    <property type="entry name" value="Cobalt-precorrin-4 Transmethylase, Domain 1"/>
    <property type="match status" value="1"/>
</dbReference>
<evidence type="ECO:0000256" key="11">
    <source>
        <dbReference type="ARBA" id="ARBA00025705"/>
    </source>
</evidence>
<dbReference type="FunFam" id="3.30.950.10:FF:000001">
    <property type="entry name" value="Siroheme synthase"/>
    <property type="match status" value="1"/>
</dbReference>
<keyword evidence="6" id="KW-0949">S-adenosyl-L-methionine</keyword>
<dbReference type="GO" id="GO:0032259">
    <property type="term" value="P:methylation"/>
    <property type="evidence" value="ECO:0007669"/>
    <property type="project" value="UniProtKB-KW"/>
</dbReference>
<organism evidence="15 16">
    <name type="scientific">Colwellia psychrerythraea</name>
    <name type="common">Vibrio psychroerythus</name>
    <dbReference type="NCBI Taxonomy" id="28229"/>
    <lineage>
        <taxon>Bacteria</taxon>
        <taxon>Pseudomonadati</taxon>
        <taxon>Pseudomonadota</taxon>
        <taxon>Gammaproteobacteria</taxon>
        <taxon>Alteromonadales</taxon>
        <taxon>Colwelliaceae</taxon>
        <taxon>Colwellia</taxon>
    </lineage>
</organism>
<dbReference type="GO" id="GO:0016829">
    <property type="term" value="F:lyase activity"/>
    <property type="evidence" value="ECO:0007669"/>
    <property type="project" value="UniProtKB-KW"/>
</dbReference>
<comment type="pathway">
    <text evidence="11">Porphyrin-containing compound metabolism; siroheme biosynthesis; precorrin-2 from uroporphyrinogen III: step 1/1.</text>
</comment>
<accession>A0A099KZ57</accession>
<dbReference type="UniPathway" id="UPA00262">
    <property type="reaction ID" value="UER00211"/>
</dbReference>
<dbReference type="GO" id="GO:0004851">
    <property type="term" value="F:uroporphyrin-III C-methyltransferase activity"/>
    <property type="evidence" value="ECO:0007669"/>
    <property type="project" value="UniProtKB-EC"/>
</dbReference>
<dbReference type="GO" id="GO:0019354">
    <property type="term" value="P:siroheme biosynthetic process"/>
    <property type="evidence" value="ECO:0007669"/>
    <property type="project" value="UniProtKB-UniPathway"/>
</dbReference>
<dbReference type="PANTHER" id="PTHR45790">
    <property type="entry name" value="SIROHEME SYNTHASE-RELATED"/>
    <property type="match status" value="1"/>
</dbReference>
<evidence type="ECO:0000256" key="6">
    <source>
        <dbReference type="ARBA" id="ARBA00022691"/>
    </source>
</evidence>
<keyword evidence="10" id="KW-0511">Multifunctional enzyme</keyword>
<keyword evidence="9" id="KW-0627">Porphyrin biosynthesis</keyword>
<evidence type="ECO:0000256" key="12">
    <source>
        <dbReference type="ARBA" id="ARBA00060548"/>
    </source>
</evidence>
<feature type="region of interest" description="Disordered" evidence="13">
    <location>
        <begin position="1"/>
        <end position="21"/>
    </location>
</feature>
<evidence type="ECO:0000256" key="3">
    <source>
        <dbReference type="ARBA" id="ARBA00022573"/>
    </source>
</evidence>
<sequence>MNTPSTNQLNSLGSTDNDKISARGKSVLNQGEVALVGSGPGDAELLTIRAMRFIEQAEIAIYDRLVSDEILALLPDNCERFYVGKEQAKHCVPQDKINEILVHEARLGKKVLRLKGGDPFIFGRGGEEAEYMLQHGVSCHICPGITAASGCTTYAGIPLTHRGVAQGCTFITGHIQNNGQLNLPWQSLSCPTQTVVFYMGINTLPKIAEKLVEHGRDINTPAALIRKGTQPEQKTYRGTIGNLAELVEKHNITPPTLIVIGDVVNQLTEQQLKTPGFLDANDYVQPVTVKIA</sequence>
<evidence type="ECO:0000313" key="16">
    <source>
        <dbReference type="Proteomes" id="UP000029843"/>
    </source>
</evidence>
<keyword evidence="3" id="KW-0169">Cobalamin biosynthesis</keyword>
<keyword evidence="4 15" id="KW-0489">Methyltransferase</keyword>
<evidence type="ECO:0000256" key="9">
    <source>
        <dbReference type="ARBA" id="ARBA00023244"/>
    </source>
</evidence>
<evidence type="ECO:0000256" key="13">
    <source>
        <dbReference type="SAM" id="MobiDB-lite"/>
    </source>
</evidence>
<evidence type="ECO:0000256" key="7">
    <source>
        <dbReference type="ARBA" id="ARBA00023002"/>
    </source>
</evidence>
<dbReference type="Pfam" id="PF00590">
    <property type="entry name" value="TP_methylase"/>
    <property type="match status" value="1"/>
</dbReference>
<dbReference type="PROSITE" id="PS00839">
    <property type="entry name" value="SUMT_1"/>
    <property type="match status" value="1"/>
</dbReference>
<evidence type="ECO:0000313" key="15">
    <source>
        <dbReference type="EMBL" id="KGJ95490.1"/>
    </source>
</evidence>
<dbReference type="PATRIC" id="fig|28229.4.peg.266"/>
<keyword evidence="8" id="KW-0456">Lyase</keyword>
<dbReference type="AlphaFoldDB" id="A0A099KZ57"/>
<name>A0A099KZ57_COLPS</name>
<evidence type="ECO:0000256" key="5">
    <source>
        <dbReference type="ARBA" id="ARBA00022679"/>
    </source>
</evidence>
<comment type="pathway">
    <text evidence="12">Cofactor biosynthesis; adenosylcobalamin biosynthesis; precorrin-2 from uroporphyrinogen III: step 1/1.</text>
</comment>
<reference evidence="15 16" key="1">
    <citation type="submission" date="2014-08" db="EMBL/GenBank/DDBJ databases">
        <title>Genomic and Phenotypic Diversity of Colwellia psychrerythraea strains from Disparate Marine Basins.</title>
        <authorList>
            <person name="Techtmann S.M."/>
            <person name="Stelling S.C."/>
            <person name="Utturkar S.M."/>
            <person name="Alshibli N."/>
            <person name="Harris A."/>
            <person name="Brown S.D."/>
            <person name="Hazen T.C."/>
        </authorList>
    </citation>
    <scope>NUCLEOTIDE SEQUENCE [LARGE SCALE GENOMIC DNA]</scope>
    <source>
        <strain evidence="15 16">ND2E</strain>
    </source>
</reference>
<feature type="compositionally biased region" description="Polar residues" evidence="13">
    <location>
        <begin position="1"/>
        <end position="15"/>
    </location>
</feature>
<comment type="caution">
    <text evidence="15">The sequence shown here is derived from an EMBL/GenBank/DDBJ whole genome shotgun (WGS) entry which is preliminary data.</text>
</comment>
<dbReference type="RefSeq" id="WP_150113688.1">
    <property type="nucleotide sequence ID" value="NZ_JQED01000003.1"/>
</dbReference>
<dbReference type="OrthoDB" id="9815856at2"/>
<evidence type="ECO:0000256" key="1">
    <source>
        <dbReference type="ARBA" id="ARBA00005879"/>
    </source>
</evidence>
<gene>
    <name evidence="15" type="ORF">ND2E_1272</name>
</gene>
<dbReference type="InterPro" id="IPR035996">
    <property type="entry name" value="4pyrrol_Methylase_sf"/>
</dbReference>
<dbReference type="InterPro" id="IPR003043">
    <property type="entry name" value="Uropor_MeTrfase_CS"/>
</dbReference>
<keyword evidence="7" id="KW-0560">Oxidoreductase</keyword>
<feature type="domain" description="Tetrapyrrole methylase" evidence="14">
    <location>
        <begin position="33"/>
        <end position="243"/>
    </location>
</feature>
<dbReference type="PANTHER" id="PTHR45790:SF1">
    <property type="entry name" value="SIROHEME SYNTHASE"/>
    <property type="match status" value="1"/>
</dbReference>
<dbReference type="Proteomes" id="UP000029843">
    <property type="component" value="Unassembled WGS sequence"/>
</dbReference>
<dbReference type="FunFam" id="3.40.1010.10:FF:000001">
    <property type="entry name" value="Siroheme synthase"/>
    <property type="match status" value="1"/>
</dbReference>
<dbReference type="GO" id="GO:0009236">
    <property type="term" value="P:cobalamin biosynthetic process"/>
    <property type="evidence" value="ECO:0007669"/>
    <property type="project" value="UniProtKB-KW"/>
</dbReference>
<dbReference type="SUPFAM" id="SSF53790">
    <property type="entry name" value="Tetrapyrrole methylase"/>
    <property type="match status" value="1"/>
</dbReference>
<dbReference type="InterPro" id="IPR014776">
    <property type="entry name" value="4pyrrole_Mease_sub2"/>
</dbReference>
<comment type="similarity">
    <text evidence="1">Belongs to the precorrin methyltransferase family.</text>
</comment>
<dbReference type="EMBL" id="JQED01000003">
    <property type="protein sequence ID" value="KGJ95490.1"/>
    <property type="molecule type" value="Genomic_DNA"/>
</dbReference>
<dbReference type="Gene3D" id="3.30.950.10">
    <property type="entry name" value="Methyltransferase, Cobalt-precorrin-4 Transmethylase, Domain 2"/>
    <property type="match status" value="1"/>
</dbReference>
<keyword evidence="5 15" id="KW-0808">Transferase</keyword>
<protein>
    <recommendedName>
        <fullName evidence="2">uroporphyrinogen-III C-methyltransferase</fullName>
        <ecNumber evidence="2">2.1.1.107</ecNumber>
    </recommendedName>
</protein>
<dbReference type="EC" id="2.1.1.107" evidence="2"/>
<evidence type="ECO:0000256" key="8">
    <source>
        <dbReference type="ARBA" id="ARBA00023239"/>
    </source>
</evidence>
<dbReference type="CDD" id="cd11642">
    <property type="entry name" value="SUMT"/>
    <property type="match status" value="1"/>
</dbReference>
<dbReference type="InterPro" id="IPR014777">
    <property type="entry name" value="4pyrrole_Mease_sub1"/>
</dbReference>
<proteinExistence type="inferred from homology"/>